<evidence type="ECO:0000313" key="4">
    <source>
        <dbReference type="Proteomes" id="UP000063699"/>
    </source>
</evidence>
<dbReference type="Pfam" id="PF14200">
    <property type="entry name" value="RicinB_lectin_2"/>
    <property type="match status" value="2"/>
</dbReference>
<feature type="chain" id="PRO_5038421559" description="Ricin B lectin domain-containing protein" evidence="1">
    <location>
        <begin position="20"/>
        <end position="177"/>
    </location>
</feature>
<reference evidence="3 4" key="1">
    <citation type="submission" date="2015-07" db="EMBL/GenBank/DDBJ databases">
        <title>Genome sequencing of Kibdelosporangium phytohabitans.</title>
        <authorList>
            <person name="Qin S."/>
            <person name="Xing K."/>
        </authorList>
    </citation>
    <scope>NUCLEOTIDE SEQUENCE [LARGE SCALE GENOMIC DNA]</scope>
    <source>
        <strain evidence="3 4">KLBMP1111</strain>
    </source>
</reference>
<proteinExistence type="predicted"/>
<keyword evidence="1" id="KW-0732">Signal</keyword>
<dbReference type="SMART" id="SM00458">
    <property type="entry name" value="RICIN"/>
    <property type="match status" value="1"/>
</dbReference>
<feature type="signal peptide" evidence="1">
    <location>
        <begin position="1"/>
        <end position="19"/>
    </location>
</feature>
<dbReference type="SUPFAM" id="SSF50370">
    <property type="entry name" value="Ricin B-like lectins"/>
    <property type="match status" value="1"/>
</dbReference>
<name>A0A0N7F2J7_9PSEU</name>
<evidence type="ECO:0000313" key="3">
    <source>
        <dbReference type="EMBL" id="ALG06023.1"/>
    </source>
</evidence>
<keyword evidence="4" id="KW-1185">Reference proteome</keyword>
<dbReference type="Gene3D" id="2.80.10.50">
    <property type="match status" value="2"/>
</dbReference>
<dbReference type="InterPro" id="IPR035992">
    <property type="entry name" value="Ricin_B-like_lectins"/>
</dbReference>
<gene>
    <name evidence="3" type="ORF">AOZ06_02995</name>
</gene>
<dbReference type="CDD" id="cd00161">
    <property type="entry name" value="beta-trefoil_Ricin-like"/>
    <property type="match status" value="1"/>
</dbReference>
<dbReference type="KEGG" id="kphy:AOZ06_02995"/>
<dbReference type="AlphaFoldDB" id="A0A0N7F2J7"/>
<dbReference type="PROSITE" id="PS50231">
    <property type="entry name" value="RICIN_B_LECTIN"/>
    <property type="match status" value="1"/>
</dbReference>
<dbReference type="InterPro" id="IPR000772">
    <property type="entry name" value="Ricin_B_lectin"/>
</dbReference>
<accession>A0A0N7F2J7</accession>
<dbReference type="OrthoDB" id="5381276at2"/>
<protein>
    <recommendedName>
        <fullName evidence="2">Ricin B lectin domain-containing protein</fullName>
    </recommendedName>
</protein>
<dbReference type="STRING" id="860235.AOZ06_02995"/>
<evidence type="ECO:0000259" key="2">
    <source>
        <dbReference type="SMART" id="SM00458"/>
    </source>
</evidence>
<feature type="domain" description="Ricin B lectin" evidence="2">
    <location>
        <begin position="26"/>
        <end position="175"/>
    </location>
</feature>
<sequence>MRLRSVLAVLALALGLVTAAGGTASAVVFFQIRAQHSDKCIEVDGGVGAVQDGARVVQRTCGDNKQSNQLWKLIDAGNGVYRVSALHSGKCLDVSGAGTGDGVPIQQWACLGDNQTNQRWRIEWAVDGGYYRFFPVHVYSRKCLDIAGSSTADGTPVLQWECIGYQQANQKYRLISS</sequence>
<dbReference type="RefSeq" id="WP_054287999.1">
    <property type="nucleotide sequence ID" value="NZ_CP012752.1"/>
</dbReference>
<dbReference type="EMBL" id="CP012752">
    <property type="protein sequence ID" value="ALG06023.1"/>
    <property type="molecule type" value="Genomic_DNA"/>
</dbReference>
<dbReference type="Proteomes" id="UP000063699">
    <property type="component" value="Chromosome"/>
</dbReference>
<organism evidence="3 4">
    <name type="scientific">Kibdelosporangium phytohabitans</name>
    <dbReference type="NCBI Taxonomy" id="860235"/>
    <lineage>
        <taxon>Bacteria</taxon>
        <taxon>Bacillati</taxon>
        <taxon>Actinomycetota</taxon>
        <taxon>Actinomycetes</taxon>
        <taxon>Pseudonocardiales</taxon>
        <taxon>Pseudonocardiaceae</taxon>
        <taxon>Kibdelosporangium</taxon>
    </lineage>
</organism>
<evidence type="ECO:0000256" key="1">
    <source>
        <dbReference type="SAM" id="SignalP"/>
    </source>
</evidence>